<evidence type="ECO:0000313" key="4">
    <source>
        <dbReference type="EMBL" id="NHO53609.1"/>
    </source>
</evidence>
<feature type="repeat" description="TPR" evidence="3">
    <location>
        <begin position="114"/>
        <end position="147"/>
    </location>
</feature>
<dbReference type="InterPro" id="IPR011990">
    <property type="entry name" value="TPR-like_helical_dom_sf"/>
</dbReference>
<dbReference type="SMART" id="SM00028">
    <property type="entry name" value="TPR"/>
    <property type="match status" value="5"/>
</dbReference>
<dbReference type="AlphaFoldDB" id="A0A967B5H9"/>
<name>A0A967B5H9_9PROT</name>
<evidence type="ECO:0000256" key="2">
    <source>
        <dbReference type="ARBA" id="ARBA00022803"/>
    </source>
</evidence>
<dbReference type="EMBL" id="WOTH01000009">
    <property type="protein sequence ID" value="NHO53609.1"/>
    <property type="molecule type" value="Genomic_DNA"/>
</dbReference>
<dbReference type="InterPro" id="IPR019734">
    <property type="entry name" value="TPR_rpt"/>
</dbReference>
<dbReference type="Proteomes" id="UP000597459">
    <property type="component" value="Unassembled WGS sequence"/>
</dbReference>
<dbReference type="SUPFAM" id="SSF53756">
    <property type="entry name" value="UDP-Glycosyltransferase/glycogen phosphorylase"/>
    <property type="match status" value="1"/>
</dbReference>
<accession>A0A967B5H9</accession>
<dbReference type="RefSeq" id="WP_166313995.1">
    <property type="nucleotide sequence ID" value="NZ_WOTH01000009.1"/>
</dbReference>
<gene>
    <name evidence="4" type="ORF">GOB87_06480</name>
</gene>
<evidence type="ECO:0000256" key="3">
    <source>
        <dbReference type="PROSITE-ProRule" id="PRU00339"/>
    </source>
</evidence>
<protein>
    <submittedName>
        <fullName evidence="4">Tetratricopeptide repeat protein</fullName>
    </submittedName>
</protein>
<proteinExistence type="predicted"/>
<dbReference type="InterPro" id="IPR050498">
    <property type="entry name" value="Ycf3"/>
</dbReference>
<dbReference type="SUPFAM" id="SSF48452">
    <property type="entry name" value="TPR-like"/>
    <property type="match status" value="1"/>
</dbReference>
<keyword evidence="1" id="KW-0677">Repeat</keyword>
<feature type="repeat" description="TPR" evidence="3">
    <location>
        <begin position="182"/>
        <end position="215"/>
    </location>
</feature>
<dbReference type="Gene3D" id="3.40.50.2000">
    <property type="entry name" value="Glycogen Phosphorylase B"/>
    <property type="match status" value="1"/>
</dbReference>
<comment type="caution">
    <text evidence="4">The sequence shown here is derived from an EMBL/GenBank/DDBJ whole genome shotgun (WGS) entry which is preliminary data.</text>
</comment>
<keyword evidence="5" id="KW-1185">Reference proteome</keyword>
<dbReference type="PANTHER" id="PTHR44858:SF1">
    <property type="entry name" value="UDP-N-ACETYLGLUCOSAMINE--PEPTIDE N-ACETYLGLUCOSAMINYLTRANSFERASE SPINDLY-RELATED"/>
    <property type="match status" value="1"/>
</dbReference>
<keyword evidence="2 3" id="KW-0802">TPR repeat</keyword>
<organism evidence="4 5">
    <name type="scientific">Acetobacter estunensis</name>
    <dbReference type="NCBI Taxonomy" id="104097"/>
    <lineage>
        <taxon>Bacteria</taxon>
        <taxon>Pseudomonadati</taxon>
        <taxon>Pseudomonadota</taxon>
        <taxon>Alphaproteobacteria</taxon>
        <taxon>Acetobacterales</taxon>
        <taxon>Acetobacteraceae</taxon>
        <taxon>Acetobacter</taxon>
    </lineage>
</organism>
<evidence type="ECO:0000256" key="1">
    <source>
        <dbReference type="ARBA" id="ARBA00022737"/>
    </source>
</evidence>
<dbReference type="PROSITE" id="PS50005">
    <property type="entry name" value="TPR"/>
    <property type="match status" value="2"/>
</dbReference>
<dbReference type="PANTHER" id="PTHR44858">
    <property type="entry name" value="TETRATRICOPEPTIDE REPEAT PROTEIN 6"/>
    <property type="match status" value="1"/>
</dbReference>
<dbReference type="Pfam" id="PF14559">
    <property type="entry name" value="TPR_19"/>
    <property type="match status" value="1"/>
</dbReference>
<evidence type="ECO:0000313" key="5">
    <source>
        <dbReference type="Proteomes" id="UP000597459"/>
    </source>
</evidence>
<reference evidence="4" key="1">
    <citation type="submission" date="2019-11" db="EMBL/GenBank/DDBJ databases">
        <title>Description of new Acetobacter species.</title>
        <authorList>
            <person name="Cleenwerck I."/>
            <person name="Sombolestani A.S."/>
        </authorList>
    </citation>
    <scope>NUCLEOTIDE SEQUENCE</scope>
    <source>
        <strain evidence="4">LMG 1626</strain>
    </source>
</reference>
<sequence length="582" mass="64915">MTPQPDSAAHIERDAVIARCRKLELVEDFVRMRREVLRYLAHTPDDAIALSLLARTHFRLGHPVRALAPLVRCCRHSEHFVFRLLYAHALSRVGCAEEALSQLENGARRMPETSLSFFTAGVAFEGIGETERAIRFYTRALELEPGEPSACHRLGRLLLATPQTQRALELLLRAAEGSPDNPNCHLDLSVGLELVGRFEEALSAVEKALTLEPDNLVALHNRSHLLILLNRSTGAVAAAEAALRVQPAYPKTEFTRAMALLKSRQWEKGWEAYESRWRYCQTPRADIPAPLWTGEDLHGRRILLHTEQGLGDSLQFIRFATSVAALGAHVFVEAPPQLRRLFQHVQGVAEVASFFPTTATFDYHCPLASLPYRLGVIPEQLPRGPYLSVPPSEAEAGKQFVRELAKPRAEDVVVGLVWSGNPRPHKVRSHAMDRRRSISLDDLAPLFGVASVRFVSFQMGEAARQLQTTSLPVVNGMAGVRDFEDTAARLMGVDLLICVDTSVAHLAGGLGLPVWMLSRFDGCWRWMEERDDTPWYPTLRIFRQSVPGEWSDVIDALRAGLVKRVARQPEKAAESRTLMPAT</sequence>
<dbReference type="Gene3D" id="1.25.40.10">
    <property type="entry name" value="Tetratricopeptide repeat domain"/>
    <property type="match status" value="1"/>
</dbReference>